<evidence type="ECO:0000256" key="11">
    <source>
        <dbReference type="ARBA" id="ARBA00023125"/>
    </source>
</evidence>
<gene>
    <name evidence="25" type="primary">putA</name>
    <name evidence="25" type="ORF">LMG29739_03424</name>
</gene>
<dbReference type="SUPFAM" id="SSF47598">
    <property type="entry name" value="Ribbon-helix-helix"/>
    <property type="match status" value="1"/>
</dbReference>
<dbReference type="EC" id="1.5.5.2" evidence="18"/>
<dbReference type="PROSITE" id="PS00070">
    <property type="entry name" value="ALDEHYDE_DEHYDR_CYS"/>
    <property type="match status" value="1"/>
</dbReference>
<evidence type="ECO:0000256" key="15">
    <source>
        <dbReference type="ARBA" id="ARBA00048779"/>
    </source>
</evidence>
<evidence type="ECO:0000256" key="12">
    <source>
        <dbReference type="ARBA" id="ARBA00023163"/>
    </source>
</evidence>
<feature type="domain" description="Proline dehydrogenase PutA" evidence="22">
    <location>
        <begin position="144"/>
        <end position="255"/>
    </location>
</feature>
<protein>
    <recommendedName>
        <fullName evidence="18">Bifunctional protein PutA</fullName>
    </recommendedName>
    <domain>
        <recommendedName>
            <fullName evidence="18">Proline dehydrogenase</fullName>
            <ecNumber evidence="18">1.5.5.2</ecNumber>
        </recommendedName>
        <alternativeName>
            <fullName evidence="18">Proline oxidase</fullName>
        </alternativeName>
    </domain>
    <domain>
        <recommendedName>
            <fullName evidence="18">Delta-1-pyrroline-5-carboxylate dehydrogenase</fullName>
            <shortName evidence="18">P5C dehydrogenase</shortName>
            <ecNumber evidence="18">1.2.1.88</ecNumber>
        </recommendedName>
        <alternativeName>
            <fullName evidence="18">L-glutamate gamma-semialdehyde dehydrogenase</fullName>
        </alternativeName>
    </domain>
</protein>
<dbReference type="Proteomes" id="UP000494329">
    <property type="component" value="Unassembled WGS sequence"/>
</dbReference>
<keyword evidence="9 18" id="KW-0520">NAD</keyword>
<evidence type="ECO:0000256" key="14">
    <source>
        <dbReference type="ARBA" id="ARBA00048142"/>
    </source>
</evidence>
<evidence type="ECO:0000256" key="1">
    <source>
        <dbReference type="ARBA" id="ARBA00001974"/>
    </source>
</evidence>
<evidence type="ECO:0000259" key="24">
    <source>
        <dbReference type="Pfam" id="PF21775"/>
    </source>
</evidence>
<keyword evidence="11 18" id="KW-0238">DNA-binding</keyword>
<feature type="active site" evidence="19">
    <location>
        <position position="873"/>
    </location>
</feature>
<dbReference type="InterPro" id="IPR015590">
    <property type="entry name" value="Aldehyde_DH_dom"/>
</dbReference>
<evidence type="ECO:0000256" key="9">
    <source>
        <dbReference type="ARBA" id="ARBA00023027"/>
    </source>
</evidence>
<dbReference type="InterPro" id="IPR041349">
    <property type="entry name" value="PRODH"/>
</dbReference>
<dbReference type="InterPro" id="IPR024082">
    <property type="entry name" value="PRODH_PutA_dom_II"/>
</dbReference>
<dbReference type="InterPro" id="IPR002872">
    <property type="entry name" value="Proline_DH_dom"/>
</dbReference>
<dbReference type="InterPro" id="IPR029041">
    <property type="entry name" value="FAD-linked_oxidoreductase-like"/>
</dbReference>
<dbReference type="NCBIfam" id="TIGR01238">
    <property type="entry name" value="D1pyr5carbox3"/>
    <property type="match status" value="1"/>
</dbReference>
<dbReference type="CDD" id="cd22233">
    <property type="entry name" value="RHH_CopAso-like"/>
    <property type="match status" value="1"/>
</dbReference>
<dbReference type="InterPro" id="IPR013321">
    <property type="entry name" value="Arc_rbn_hlx_hlx"/>
</dbReference>
<comment type="pathway">
    <text evidence="3 18">Amino-acid degradation; L-proline degradation into L-glutamate; L-glutamate from L-proline: step 2/2.</text>
</comment>
<dbReference type="FunFam" id="3.40.309.10:FF:000005">
    <property type="entry name" value="1-pyrroline-5-carboxylate dehydrogenase 1"/>
    <property type="match status" value="1"/>
</dbReference>
<evidence type="ECO:0000256" key="5">
    <source>
        <dbReference type="ARBA" id="ARBA00022630"/>
    </source>
</evidence>
<dbReference type="InterPro" id="IPR005933">
    <property type="entry name" value="PutA_C"/>
</dbReference>
<feature type="domain" description="Proline dehydrogenase" evidence="21">
    <location>
        <begin position="265"/>
        <end position="562"/>
    </location>
</feature>
<feature type="domain" description="PutA RHH" evidence="24">
    <location>
        <begin position="11"/>
        <end position="43"/>
    </location>
</feature>
<dbReference type="InterPro" id="IPR048798">
    <property type="entry name" value="PutA_RHH"/>
</dbReference>
<evidence type="ECO:0000256" key="8">
    <source>
        <dbReference type="ARBA" id="ARBA00023015"/>
    </source>
</evidence>
<evidence type="ECO:0000313" key="25">
    <source>
        <dbReference type="EMBL" id="CAB3760556.1"/>
    </source>
</evidence>
<evidence type="ECO:0000259" key="21">
    <source>
        <dbReference type="Pfam" id="PF01619"/>
    </source>
</evidence>
<dbReference type="FunFam" id="3.40.605.10:FF:000017">
    <property type="entry name" value="Bifunctional protein PutA"/>
    <property type="match status" value="1"/>
</dbReference>
<dbReference type="SUPFAM" id="SSF81935">
    <property type="entry name" value="N-terminal domain of bifunctional PutA protein"/>
    <property type="match status" value="1"/>
</dbReference>
<evidence type="ECO:0000256" key="2">
    <source>
        <dbReference type="ARBA" id="ARBA00004739"/>
    </source>
</evidence>
<dbReference type="SUPFAM" id="SSF53720">
    <property type="entry name" value="ALDH-like"/>
    <property type="match status" value="1"/>
</dbReference>
<dbReference type="InterPro" id="IPR025703">
    <property type="entry name" value="Bifunct_PutA"/>
</dbReference>
<accession>A0A6J5E5H2</accession>
<dbReference type="InterPro" id="IPR016162">
    <property type="entry name" value="Ald_DH_N"/>
</dbReference>
<evidence type="ECO:0000259" key="23">
    <source>
        <dbReference type="Pfam" id="PF18327"/>
    </source>
</evidence>
<dbReference type="Pfam" id="PF14850">
    <property type="entry name" value="Pro_dh-DNA_bdg"/>
    <property type="match status" value="1"/>
</dbReference>
<keyword evidence="5 18" id="KW-0285">Flavoprotein</keyword>
<dbReference type="InterPro" id="IPR024090">
    <property type="entry name" value="PRODH_PutA_dom_I"/>
</dbReference>
<comment type="similarity">
    <text evidence="16 18">In the N-terminal section; belongs to the proline dehydrogenase family.</text>
</comment>
<dbReference type="GO" id="GO:0004657">
    <property type="term" value="F:proline dehydrogenase activity"/>
    <property type="evidence" value="ECO:0007669"/>
    <property type="project" value="UniProtKB-UniRule"/>
</dbReference>
<dbReference type="InterPro" id="IPR016163">
    <property type="entry name" value="Ald_DH_C"/>
</dbReference>
<dbReference type="FunFam" id="3.20.20.220:FF:000004">
    <property type="entry name" value="Bifunctional protein PutA"/>
    <property type="match status" value="1"/>
</dbReference>
<dbReference type="Gene3D" id="1.20.5.460">
    <property type="entry name" value="Single helix bin"/>
    <property type="match status" value="1"/>
</dbReference>
<dbReference type="EMBL" id="CADIKF010000026">
    <property type="protein sequence ID" value="CAB3760556.1"/>
    <property type="molecule type" value="Genomic_DNA"/>
</dbReference>
<dbReference type="FunFam" id="1.20.5.460:FF:000001">
    <property type="entry name" value="Bifunctional protein PutA"/>
    <property type="match status" value="1"/>
</dbReference>
<comment type="catalytic activity">
    <reaction evidence="15 18">
        <text>L-proline + a quinone = (S)-1-pyrroline-5-carboxylate + a quinol + H(+)</text>
        <dbReference type="Rhea" id="RHEA:23784"/>
        <dbReference type="ChEBI" id="CHEBI:15378"/>
        <dbReference type="ChEBI" id="CHEBI:17388"/>
        <dbReference type="ChEBI" id="CHEBI:24646"/>
        <dbReference type="ChEBI" id="CHEBI:60039"/>
        <dbReference type="ChEBI" id="CHEBI:132124"/>
        <dbReference type="EC" id="1.5.5.2"/>
    </reaction>
</comment>
<dbReference type="GO" id="GO:0010133">
    <property type="term" value="P:L-proline catabolic process to L-glutamate"/>
    <property type="evidence" value="ECO:0007669"/>
    <property type="project" value="UniProtKB-UniRule"/>
</dbReference>
<comment type="function">
    <text evidence="18">Oxidizes proline to glutamate for use as a carbon and nitrogen source.</text>
</comment>
<dbReference type="Pfam" id="PF00171">
    <property type="entry name" value="Aldedh"/>
    <property type="match status" value="1"/>
</dbReference>
<dbReference type="Pfam" id="PF01619">
    <property type="entry name" value="Pro_dh"/>
    <property type="match status" value="1"/>
</dbReference>
<dbReference type="EC" id="1.2.1.88" evidence="18"/>
<keyword evidence="10 18" id="KW-0642">Proline metabolism</keyword>
<comment type="similarity">
    <text evidence="17 18">In the C-terminal section; belongs to the aldehyde dehydrogenase family.</text>
</comment>
<evidence type="ECO:0000256" key="4">
    <source>
        <dbReference type="ARBA" id="ARBA00022491"/>
    </source>
</evidence>
<evidence type="ECO:0000259" key="20">
    <source>
        <dbReference type="Pfam" id="PF00171"/>
    </source>
</evidence>
<dbReference type="InterPro" id="IPR016160">
    <property type="entry name" value="Ald_DH_CS_CYS"/>
</dbReference>
<feature type="active site" evidence="19">
    <location>
        <position position="907"/>
    </location>
</feature>
<dbReference type="Pfam" id="PF18327">
    <property type="entry name" value="PRODH"/>
    <property type="match status" value="1"/>
</dbReference>
<dbReference type="RefSeq" id="WP_175112123.1">
    <property type="nucleotide sequence ID" value="NZ_CADIKF010000026.1"/>
</dbReference>
<keyword evidence="13" id="KW-0511">Multifunctional enzyme</keyword>
<evidence type="ECO:0000256" key="7">
    <source>
        <dbReference type="ARBA" id="ARBA00023002"/>
    </source>
</evidence>
<evidence type="ECO:0000259" key="22">
    <source>
        <dbReference type="Pfam" id="PF14850"/>
    </source>
</evidence>
<keyword evidence="6 18" id="KW-0274">FAD</keyword>
<dbReference type="SUPFAM" id="SSF51730">
    <property type="entry name" value="FAD-linked oxidoreductase"/>
    <property type="match status" value="1"/>
</dbReference>
<dbReference type="InterPro" id="IPR024089">
    <property type="entry name" value="PRODH_PutA_dom_I/II"/>
</dbReference>
<name>A0A6J5E5H2_9BURK</name>
<keyword evidence="12 18" id="KW-0804">Transcription</keyword>
<dbReference type="UniPathway" id="UPA00261">
    <property type="reaction ID" value="UER00373"/>
</dbReference>
<proteinExistence type="inferred from homology"/>
<dbReference type="Gene3D" id="1.20.5.550">
    <property type="entry name" value="Single Helix bin"/>
    <property type="match status" value="1"/>
</dbReference>
<keyword evidence="26" id="KW-1185">Reference proteome</keyword>
<evidence type="ECO:0000313" key="26">
    <source>
        <dbReference type="Proteomes" id="UP000494329"/>
    </source>
</evidence>
<dbReference type="InterPro" id="IPR016161">
    <property type="entry name" value="Ald_DH/histidinol_DH"/>
</dbReference>
<dbReference type="Pfam" id="PF21775">
    <property type="entry name" value="PutA_1st"/>
    <property type="match status" value="1"/>
</dbReference>
<sequence length="1331" mass="142310">MASTTLGVKVDDLLRSRLKDAATRLERTPHWLIKQAIFAYLEKIEHGQLPAELTGSHSAADLDGLAGTPDEDSASHPFLEFAQSVQPQSVLRAAITAAYRRPEPECVPFLLGQARLPANLSNDVQAMATKLVETLRGKRSGGGVEGLIHEFSLSSQEGVALMCLAEALLRIPDRATRDALIRDKISKGDWRSHVGHAPSLFVNAATWGLMITGKLVTTNSETGLSSALTRLIGKGGEPLIRKGVDMAMRLMGEQFVTGENISEALANSRKYEARGFRYSYDMLGEAATTEADAQRYYASYEQAIHAIGKAAGGRGIYEGPGISIKLSALHPRYARSQQERTMSELLPRVRALAILARRYDIGLNIDAEEADRLEISLDLLEALCFDPELAGWNGIGFVVQAYQKRCPFVIDYIVDLARRSRHRIMVRLVKGAYWDSEIKRAQVDGLEGYPVYTRKIYTDVSYVACAKKLLSAPDAVYPQFATHNAHTLSAIYHLAGQNYYPGQYEFQCLHGMGEPLYEEVTGRDKLNRPCRVYAPVGTHETLLAYLVRRLLENGANTSFVNRIADESVPVQELVADPVEEASKVVPLGAPHTKIALPRHLYGAQRVNSMGLDLSNEHRLASLSSALLASAHHPWRAAPMLADDAIAGGTARDARNPADHRDVVGTVIDATPEHVNAALAHALAAAPIWQATPVEARADCLARAADLLEAQMHTLMGLVVREAGKSLPNAVSEIREAIDFLRYYSTQIRDEFSNDTHRPLGPVVCISPWNFPLAIFMGQVAAALAAGNTVLAKPAEQTSLIAAQGVRILREAGVPAGAVQLLPGDGETVGAMLVADPRTRGVMFTGSTEVARLINKTLSERLDPDGKPIPLIAETGGQNAMIVDSSALAEQVVADVLQSAFDSAGQRCSALRVLCLQDDVADRTIEMLSGAMKELTVGNPDRLSTDVGPVIDAQAKRGIDAHIAAMREKGHHIVQLPMPESGAFGTFVPPTLIELDSIDELEREVFGPVLHVVRYRRSALDKLLEQIRATGYGLTLGIHTRIDETIAHVISRAHVGNIYVNRNVIGAVVGVQPFGGEGLSGTGPKAGGALYLPRLLATRPAGLPKALAQTLVAEAPAQQSRAASTSASASASAQNGHTEAAAVADKPSAALGALRDWLIAEREPALAARCDGYLAHVPAGATAVLCGPTGERNTYSLGARGTVLCVASTAGGARVQLAAVLATDNHALFEGAAGEQLVASLPASLKRRASVKKNGDASPFDAVLFEGDSDELLALTKEVAKRPGPIVSVQGVAARALENGDEDYALERLLTERSVSVNTAAAGGNANLMTIG</sequence>
<dbReference type="GO" id="GO:0003700">
    <property type="term" value="F:DNA-binding transcription factor activity"/>
    <property type="evidence" value="ECO:0007669"/>
    <property type="project" value="InterPro"/>
</dbReference>
<evidence type="ECO:0000256" key="18">
    <source>
        <dbReference type="PIRNR" id="PIRNR000197"/>
    </source>
</evidence>
<comment type="catalytic activity">
    <reaction evidence="14 18">
        <text>L-glutamate 5-semialdehyde + NAD(+) + H2O = L-glutamate + NADH + 2 H(+)</text>
        <dbReference type="Rhea" id="RHEA:30235"/>
        <dbReference type="ChEBI" id="CHEBI:15377"/>
        <dbReference type="ChEBI" id="CHEBI:15378"/>
        <dbReference type="ChEBI" id="CHEBI:29985"/>
        <dbReference type="ChEBI" id="CHEBI:57540"/>
        <dbReference type="ChEBI" id="CHEBI:57945"/>
        <dbReference type="ChEBI" id="CHEBI:58066"/>
        <dbReference type="EC" id="1.2.1.88"/>
    </reaction>
</comment>
<dbReference type="Gene3D" id="1.10.1220.10">
    <property type="entry name" value="Met repressor-like"/>
    <property type="match status" value="1"/>
</dbReference>
<evidence type="ECO:0000256" key="3">
    <source>
        <dbReference type="ARBA" id="ARBA00004786"/>
    </source>
</evidence>
<dbReference type="Gene3D" id="3.40.605.10">
    <property type="entry name" value="Aldehyde Dehydrogenase, Chain A, domain 1"/>
    <property type="match status" value="1"/>
</dbReference>
<evidence type="ECO:0000256" key="17">
    <source>
        <dbReference type="ARBA" id="ARBA00060911"/>
    </source>
</evidence>
<dbReference type="InterPro" id="IPR010985">
    <property type="entry name" value="Ribbon_hlx_hlx"/>
</dbReference>
<evidence type="ECO:0000256" key="16">
    <source>
        <dbReference type="ARBA" id="ARBA00060889"/>
    </source>
</evidence>
<comment type="pathway">
    <text evidence="2 18">Amino-acid degradation; L-proline degradation into L-glutamate; L-glutamate from L-proline: step 1/2.</text>
</comment>
<dbReference type="Gene3D" id="3.40.309.10">
    <property type="entry name" value="Aldehyde Dehydrogenase, Chain A, domain 2"/>
    <property type="match status" value="1"/>
</dbReference>
<dbReference type="PANTHER" id="PTHR42862:SF1">
    <property type="entry name" value="DELTA-1-PYRROLINE-5-CARBOXYLATE DEHYDROGENASE 2, ISOFORM A-RELATED"/>
    <property type="match status" value="1"/>
</dbReference>
<dbReference type="GO" id="GO:0003677">
    <property type="term" value="F:DNA binding"/>
    <property type="evidence" value="ECO:0007669"/>
    <property type="project" value="UniProtKB-KW"/>
</dbReference>
<dbReference type="PANTHER" id="PTHR42862">
    <property type="entry name" value="DELTA-1-PYRROLINE-5-CARBOXYLATE DEHYDROGENASE 1, ISOFORM A-RELATED"/>
    <property type="match status" value="1"/>
</dbReference>
<dbReference type="CDD" id="cd07125">
    <property type="entry name" value="ALDH_PutA-P5CDH"/>
    <property type="match status" value="1"/>
</dbReference>
<keyword evidence="4 18" id="KW-0678">Repressor</keyword>
<keyword evidence="8 18" id="KW-0805">Transcription regulation</keyword>
<dbReference type="NCBIfam" id="NF008772">
    <property type="entry name" value="PRK11809.1"/>
    <property type="match status" value="1"/>
</dbReference>
<keyword evidence="7 18" id="KW-0560">Oxidoreductase</keyword>
<organism evidence="25 26">
    <name type="scientific">Paraburkholderia solisilvae</name>
    <dbReference type="NCBI Taxonomy" id="624376"/>
    <lineage>
        <taxon>Bacteria</taxon>
        <taxon>Pseudomonadati</taxon>
        <taxon>Pseudomonadota</taxon>
        <taxon>Betaproteobacteria</taxon>
        <taxon>Burkholderiales</taxon>
        <taxon>Burkholderiaceae</taxon>
        <taxon>Paraburkholderia</taxon>
    </lineage>
</organism>
<dbReference type="Gene3D" id="3.20.20.220">
    <property type="match status" value="1"/>
</dbReference>
<dbReference type="NCBIfam" id="NF008869">
    <property type="entry name" value="PRK11904.1"/>
    <property type="match status" value="1"/>
</dbReference>
<evidence type="ECO:0000256" key="19">
    <source>
        <dbReference type="PIRSR" id="PIRSR000197-1"/>
    </source>
</evidence>
<evidence type="ECO:0000256" key="6">
    <source>
        <dbReference type="ARBA" id="ARBA00022827"/>
    </source>
</evidence>
<evidence type="ECO:0000256" key="10">
    <source>
        <dbReference type="ARBA" id="ARBA00023062"/>
    </source>
</evidence>
<dbReference type="InterPro" id="IPR050485">
    <property type="entry name" value="Proline_metab_enzyme"/>
</dbReference>
<feature type="domain" description="Aldehyde dehydrogenase" evidence="20">
    <location>
        <begin position="652"/>
        <end position="1088"/>
    </location>
</feature>
<dbReference type="GO" id="GO:0009898">
    <property type="term" value="C:cytoplasmic side of plasma membrane"/>
    <property type="evidence" value="ECO:0007669"/>
    <property type="project" value="TreeGrafter"/>
</dbReference>
<reference evidence="25 26" key="1">
    <citation type="submission" date="2020-04" db="EMBL/GenBank/DDBJ databases">
        <authorList>
            <person name="De Canck E."/>
        </authorList>
    </citation>
    <scope>NUCLEOTIDE SEQUENCE [LARGE SCALE GENOMIC DNA]</scope>
    <source>
        <strain evidence="25 26">LMG 29739</strain>
    </source>
</reference>
<dbReference type="PIRSF" id="PIRSF000197">
    <property type="entry name" value="Bifunct_PutA"/>
    <property type="match status" value="1"/>
</dbReference>
<dbReference type="GO" id="GO:0003842">
    <property type="term" value="F:L-glutamate gamma-semialdehyde dehydrogenase activity"/>
    <property type="evidence" value="ECO:0007669"/>
    <property type="project" value="UniProtKB-UniRule"/>
</dbReference>
<evidence type="ECO:0000256" key="13">
    <source>
        <dbReference type="ARBA" id="ARBA00023268"/>
    </source>
</evidence>
<feature type="domain" description="Proline utilization A proline dehydrogenase N-terminal" evidence="23">
    <location>
        <begin position="89"/>
        <end position="136"/>
    </location>
</feature>
<comment type="cofactor">
    <cofactor evidence="1 18">
        <name>FAD</name>
        <dbReference type="ChEBI" id="CHEBI:57692"/>
    </cofactor>
</comment>